<keyword evidence="19" id="KW-0418">Kinase</keyword>
<dbReference type="GO" id="GO:0005524">
    <property type="term" value="F:ATP binding"/>
    <property type="evidence" value="ECO:0007669"/>
    <property type="project" value="UniProtKB-KW"/>
</dbReference>
<feature type="domain" description="Response regulatory" evidence="16">
    <location>
        <begin position="442"/>
        <end position="560"/>
    </location>
</feature>
<evidence type="ECO:0000313" key="20">
    <source>
        <dbReference type="Proteomes" id="UP000282483"/>
    </source>
</evidence>
<evidence type="ECO:0000259" key="18">
    <source>
        <dbReference type="PROSITE" id="PS50894"/>
    </source>
</evidence>
<evidence type="ECO:0000259" key="17">
    <source>
        <dbReference type="PROSITE" id="PS50113"/>
    </source>
</evidence>
<dbReference type="SUPFAM" id="SSF55785">
    <property type="entry name" value="PYP-like sensor domain (PAS domain)"/>
    <property type="match status" value="1"/>
</dbReference>
<dbReference type="Gene3D" id="1.10.287.130">
    <property type="match status" value="1"/>
</dbReference>
<gene>
    <name evidence="19" type="ORF">RVIR1_04690</name>
</gene>
<dbReference type="Pfam" id="PF01627">
    <property type="entry name" value="Hpt"/>
    <property type="match status" value="1"/>
</dbReference>
<dbReference type="Pfam" id="PF02518">
    <property type="entry name" value="HATPase_c"/>
    <property type="match status" value="1"/>
</dbReference>
<evidence type="ECO:0000256" key="13">
    <source>
        <dbReference type="PROSITE-ProRule" id="PRU00169"/>
    </source>
</evidence>
<dbReference type="SMART" id="SM00073">
    <property type="entry name" value="HPT"/>
    <property type="match status" value="1"/>
</dbReference>
<dbReference type="SMART" id="SM00388">
    <property type="entry name" value="HisKA"/>
    <property type="match status" value="1"/>
</dbReference>
<dbReference type="PANTHER" id="PTHR45339:SF1">
    <property type="entry name" value="HYBRID SIGNAL TRANSDUCTION HISTIDINE KINASE J"/>
    <property type="match status" value="1"/>
</dbReference>
<sequence length="696" mass="77492">MDKKIMQNLNKSELLNIIENQQLEIKKLKNKYKKEIYTLNFILKNLPGSVYWKNKEGVYLGQNSYAKKLMHKLGFSEVVFGKTDYDLFTKVVADNFRETDLAVLSGKNLTMEEVVTLPSGKKRIFLSSKIPLPDRSKNIVGILGISIDITKRKQAEDALKLAKEKAETANQAKTEFLENMRHDIRTPISGIVGNAHLIQMQPDIPKKVTKFVDDLVQSSDALLEFLDRILESIKAESGEIPVLEHKFELKEALKQIVRLNKSQALVKGLELNLVYDQTIPSYLMGDSVRIQKIILELLTNALKYSDKGQITVSARLMKDKKREAIVELRVSDTGMGIPKDKHAEVYKRFTRLMPSYQGIPGTGLGLSTVKQFIEDLHGEIHIESDLGKGTTFICLIPLQKPLLMDDANVAELKGNVVLPKISVVTKPLTSEAAISANGNGSCVLIVEDTEVAVRVAQNVLSALGCRTEVAPDGKTALEKIEKNHYDLVLMDMGLPDGDGCDVTRRIRLQKKQPNPSVPIIGLTAHVEDAKKQLCLETGMNAVFNKPLTLKKAAEILAFTSHQQPQQIAIHNEPAEPVKATPIQDLPILDIKKAIETLGKKETVKDCLDLLASELSKELEEIKQYHNNSDWPAIRNLAHKWKGGAGYCGASRLEQVCKEIGSALKAESPEKFEILYQTLLQVAEETKEAAMKALIVE</sequence>
<dbReference type="Pfam" id="PF00072">
    <property type="entry name" value="Response_reg"/>
    <property type="match status" value="1"/>
</dbReference>
<dbReference type="Gene3D" id="1.20.120.160">
    <property type="entry name" value="HPT domain"/>
    <property type="match status" value="1"/>
</dbReference>
<dbReference type="SMART" id="SM00387">
    <property type="entry name" value="HATPase_c"/>
    <property type="match status" value="1"/>
</dbReference>
<keyword evidence="11" id="KW-0472">Membrane</keyword>
<dbReference type="Gene3D" id="3.30.450.20">
    <property type="entry name" value="PAS domain"/>
    <property type="match status" value="1"/>
</dbReference>
<keyword evidence="7" id="KW-0547">Nucleotide-binding</keyword>
<dbReference type="PROSITE" id="PS50894">
    <property type="entry name" value="HPT"/>
    <property type="match status" value="1"/>
</dbReference>
<evidence type="ECO:0000256" key="4">
    <source>
        <dbReference type="ARBA" id="ARBA00022475"/>
    </source>
</evidence>
<keyword evidence="5 13" id="KW-0597">Phosphoprotein</keyword>
<organism evidence="19 20">
    <name type="scientific">Candidatus Rickettsiella viridis</name>
    <dbReference type="NCBI Taxonomy" id="676208"/>
    <lineage>
        <taxon>Bacteria</taxon>
        <taxon>Pseudomonadati</taxon>
        <taxon>Pseudomonadota</taxon>
        <taxon>Gammaproteobacteria</taxon>
        <taxon>Legionellales</taxon>
        <taxon>Coxiellaceae</taxon>
        <taxon>Rickettsiella</taxon>
    </lineage>
</organism>
<dbReference type="InterPro" id="IPR011006">
    <property type="entry name" value="CheY-like_superfamily"/>
</dbReference>
<protein>
    <recommendedName>
        <fullName evidence="3">histidine kinase</fullName>
        <ecNumber evidence="3">2.7.13.3</ecNumber>
    </recommendedName>
</protein>
<dbReference type="KEGG" id="rvi:RVIR1_04690"/>
<comment type="subcellular location">
    <subcellularLocation>
        <location evidence="2">Cell membrane</location>
        <topology evidence="2">Multi-pass membrane protein</topology>
    </subcellularLocation>
</comment>
<keyword evidence="4" id="KW-1003">Cell membrane</keyword>
<dbReference type="SUPFAM" id="SSF55874">
    <property type="entry name" value="ATPase domain of HSP90 chaperone/DNA topoisomerase II/histidine kinase"/>
    <property type="match status" value="1"/>
</dbReference>
<keyword evidence="14" id="KW-0175">Coiled coil</keyword>
<dbReference type="SUPFAM" id="SSF47384">
    <property type="entry name" value="Homodimeric domain of signal transducing histidine kinase"/>
    <property type="match status" value="1"/>
</dbReference>
<reference evidence="19 20" key="1">
    <citation type="submission" date="2017-03" db="EMBL/GenBank/DDBJ databases">
        <title>The genome sequence of Candidatus Rickettsiella viridis.</title>
        <authorList>
            <person name="Nikoh N."/>
            <person name="Tsuchida T."/>
            <person name="Yamaguchi K."/>
            <person name="Maeda T."/>
            <person name="Shigenobu S."/>
            <person name="Fukatsu T."/>
        </authorList>
    </citation>
    <scope>NUCLEOTIDE SEQUENCE [LARGE SCALE GENOMIC DNA]</scope>
    <source>
        <strain evidence="19 20">Ap-RA04</strain>
    </source>
</reference>
<keyword evidence="10" id="KW-0902">Two-component regulatory system</keyword>
<feature type="domain" description="PAC" evidence="17">
    <location>
        <begin position="109"/>
        <end position="161"/>
    </location>
</feature>
<evidence type="ECO:0000259" key="16">
    <source>
        <dbReference type="PROSITE" id="PS50110"/>
    </source>
</evidence>
<evidence type="ECO:0000256" key="12">
    <source>
        <dbReference type="PROSITE-ProRule" id="PRU00110"/>
    </source>
</evidence>
<evidence type="ECO:0000256" key="10">
    <source>
        <dbReference type="ARBA" id="ARBA00023012"/>
    </source>
</evidence>
<dbReference type="Proteomes" id="UP000282483">
    <property type="component" value="Chromosome"/>
</dbReference>
<proteinExistence type="predicted"/>
<evidence type="ECO:0000256" key="1">
    <source>
        <dbReference type="ARBA" id="ARBA00000085"/>
    </source>
</evidence>
<evidence type="ECO:0000256" key="11">
    <source>
        <dbReference type="ARBA" id="ARBA00023136"/>
    </source>
</evidence>
<evidence type="ECO:0000256" key="8">
    <source>
        <dbReference type="ARBA" id="ARBA00022840"/>
    </source>
</evidence>
<dbReference type="Pfam" id="PF08448">
    <property type="entry name" value="PAS_4"/>
    <property type="match status" value="1"/>
</dbReference>
<feature type="domain" description="Histidine kinase" evidence="15">
    <location>
        <begin position="179"/>
        <end position="400"/>
    </location>
</feature>
<feature type="domain" description="HPt" evidence="18">
    <location>
        <begin position="599"/>
        <end position="692"/>
    </location>
</feature>
<evidence type="ECO:0000256" key="5">
    <source>
        <dbReference type="ARBA" id="ARBA00022553"/>
    </source>
</evidence>
<dbReference type="InterPro" id="IPR035965">
    <property type="entry name" value="PAS-like_dom_sf"/>
</dbReference>
<accession>A0A2Z5UVJ3</accession>
<keyword evidence="19" id="KW-0808">Transferase</keyword>
<evidence type="ECO:0000256" key="3">
    <source>
        <dbReference type="ARBA" id="ARBA00012438"/>
    </source>
</evidence>
<dbReference type="SMART" id="SM00448">
    <property type="entry name" value="REC"/>
    <property type="match status" value="1"/>
</dbReference>
<dbReference type="InterPro" id="IPR001789">
    <property type="entry name" value="Sig_transdc_resp-reg_receiver"/>
</dbReference>
<keyword evidence="9" id="KW-1133">Transmembrane helix</keyword>
<evidence type="ECO:0000256" key="7">
    <source>
        <dbReference type="ARBA" id="ARBA00022741"/>
    </source>
</evidence>
<keyword evidence="20" id="KW-1185">Reference proteome</keyword>
<keyword evidence="8" id="KW-0067">ATP-binding</keyword>
<dbReference type="GO" id="GO:0005886">
    <property type="term" value="C:plasma membrane"/>
    <property type="evidence" value="ECO:0007669"/>
    <property type="project" value="UniProtKB-SubCell"/>
</dbReference>
<dbReference type="Gene3D" id="3.30.565.10">
    <property type="entry name" value="Histidine kinase-like ATPase, C-terminal domain"/>
    <property type="match status" value="1"/>
</dbReference>
<dbReference type="Gene3D" id="3.40.50.2300">
    <property type="match status" value="1"/>
</dbReference>
<dbReference type="InterPro" id="IPR036097">
    <property type="entry name" value="HisK_dim/P_sf"/>
</dbReference>
<dbReference type="EC" id="2.7.13.3" evidence="3"/>
<feature type="coiled-coil region" evidence="14">
    <location>
        <begin position="11"/>
        <end position="38"/>
    </location>
</feature>
<dbReference type="InterPro" id="IPR036890">
    <property type="entry name" value="HATPase_C_sf"/>
</dbReference>
<dbReference type="InterPro" id="IPR003594">
    <property type="entry name" value="HATPase_dom"/>
</dbReference>
<dbReference type="SUPFAM" id="SSF47226">
    <property type="entry name" value="Histidine-containing phosphotransfer domain, HPT domain"/>
    <property type="match status" value="1"/>
</dbReference>
<feature type="coiled-coil region" evidence="14">
    <location>
        <begin position="152"/>
        <end position="179"/>
    </location>
</feature>
<dbReference type="InterPro" id="IPR036641">
    <property type="entry name" value="HPT_dom_sf"/>
</dbReference>
<dbReference type="GO" id="GO:0000155">
    <property type="term" value="F:phosphorelay sensor kinase activity"/>
    <property type="evidence" value="ECO:0007669"/>
    <property type="project" value="InterPro"/>
</dbReference>
<evidence type="ECO:0000256" key="2">
    <source>
        <dbReference type="ARBA" id="ARBA00004651"/>
    </source>
</evidence>
<dbReference type="InterPro" id="IPR004358">
    <property type="entry name" value="Sig_transdc_His_kin-like_C"/>
</dbReference>
<dbReference type="InterPro" id="IPR013656">
    <property type="entry name" value="PAS_4"/>
</dbReference>
<dbReference type="InterPro" id="IPR005467">
    <property type="entry name" value="His_kinase_dom"/>
</dbReference>
<evidence type="ECO:0000259" key="15">
    <source>
        <dbReference type="PROSITE" id="PS50109"/>
    </source>
</evidence>
<dbReference type="SUPFAM" id="SSF52172">
    <property type="entry name" value="CheY-like"/>
    <property type="match status" value="1"/>
</dbReference>
<dbReference type="InterPro" id="IPR003661">
    <property type="entry name" value="HisK_dim/P_dom"/>
</dbReference>
<dbReference type="Pfam" id="PF00512">
    <property type="entry name" value="HisKA"/>
    <property type="match status" value="1"/>
</dbReference>
<dbReference type="PROSITE" id="PS50109">
    <property type="entry name" value="HIS_KIN"/>
    <property type="match status" value="1"/>
</dbReference>
<dbReference type="PANTHER" id="PTHR45339">
    <property type="entry name" value="HYBRID SIGNAL TRANSDUCTION HISTIDINE KINASE J"/>
    <property type="match status" value="1"/>
</dbReference>
<evidence type="ECO:0000256" key="6">
    <source>
        <dbReference type="ARBA" id="ARBA00022692"/>
    </source>
</evidence>
<feature type="modified residue" description="4-aspartylphosphate" evidence="13">
    <location>
        <position position="491"/>
    </location>
</feature>
<dbReference type="CDD" id="cd17546">
    <property type="entry name" value="REC_hyHK_CKI1_RcsC-like"/>
    <property type="match status" value="1"/>
</dbReference>
<dbReference type="EMBL" id="AP018005">
    <property type="protein sequence ID" value="BBB14980.1"/>
    <property type="molecule type" value="Genomic_DNA"/>
</dbReference>
<name>A0A2Z5UVJ3_9COXI</name>
<dbReference type="CDD" id="cd00088">
    <property type="entry name" value="HPT"/>
    <property type="match status" value="1"/>
</dbReference>
<evidence type="ECO:0000256" key="14">
    <source>
        <dbReference type="SAM" id="Coils"/>
    </source>
</evidence>
<dbReference type="PROSITE" id="PS50110">
    <property type="entry name" value="RESPONSE_REGULATORY"/>
    <property type="match status" value="1"/>
</dbReference>
<dbReference type="PRINTS" id="PR00344">
    <property type="entry name" value="BCTRLSENSOR"/>
</dbReference>
<dbReference type="InterPro" id="IPR000700">
    <property type="entry name" value="PAS-assoc_C"/>
</dbReference>
<dbReference type="PROSITE" id="PS50113">
    <property type="entry name" value="PAC"/>
    <property type="match status" value="1"/>
</dbReference>
<keyword evidence="6" id="KW-0812">Transmembrane</keyword>
<comment type="catalytic activity">
    <reaction evidence="1">
        <text>ATP + protein L-histidine = ADP + protein N-phospho-L-histidine.</text>
        <dbReference type="EC" id="2.7.13.3"/>
    </reaction>
</comment>
<dbReference type="InterPro" id="IPR008207">
    <property type="entry name" value="Sig_transdc_His_kin_Hpt_dom"/>
</dbReference>
<feature type="modified residue" description="Phosphohistidine" evidence="12">
    <location>
        <position position="638"/>
    </location>
</feature>
<evidence type="ECO:0000256" key="9">
    <source>
        <dbReference type="ARBA" id="ARBA00022989"/>
    </source>
</evidence>
<dbReference type="CDD" id="cd00082">
    <property type="entry name" value="HisKA"/>
    <property type="match status" value="1"/>
</dbReference>
<dbReference type="AlphaFoldDB" id="A0A2Z5UVJ3"/>
<evidence type="ECO:0000313" key="19">
    <source>
        <dbReference type="EMBL" id="BBB14980.1"/>
    </source>
</evidence>